<dbReference type="InterPro" id="IPR002347">
    <property type="entry name" value="SDR_fam"/>
</dbReference>
<dbReference type="GO" id="GO:0008202">
    <property type="term" value="P:steroid metabolic process"/>
    <property type="evidence" value="ECO:0007669"/>
    <property type="project" value="UniProtKB-KW"/>
</dbReference>
<keyword evidence="3" id="KW-0443">Lipid metabolism</keyword>
<evidence type="ECO:0000313" key="6">
    <source>
        <dbReference type="Proteomes" id="UP001169242"/>
    </source>
</evidence>
<dbReference type="Gene3D" id="3.40.50.720">
    <property type="entry name" value="NAD(P)-binding Rossmann-like Domain"/>
    <property type="match status" value="1"/>
</dbReference>
<dbReference type="SMART" id="SM00822">
    <property type="entry name" value="PKS_KR"/>
    <property type="match status" value="1"/>
</dbReference>
<comment type="similarity">
    <text evidence="1">Belongs to the short-chain dehydrogenases/reductases (SDR) family.</text>
</comment>
<dbReference type="NCBIfam" id="NF047420">
    <property type="entry name" value="EF_P_mod_YmfI"/>
    <property type="match status" value="1"/>
</dbReference>
<dbReference type="PRINTS" id="PR00081">
    <property type="entry name" value="GDHRDH"/>
</dbReference>
<gene>
    <name evidence="5" type="primary">fabG</name>
    <name evidence="5" type="ORF">PBV87_12225</name>
</gene>
<reference evidence="5" key="1">
    <citation type="journal article" date="2023" name="Int. J. Syst. Evol. Microbiol.">
        <title>&lt;i&gt;Holtiella tumoricola&lt;/i&gt; gen. nov. sp. nov., isolated from a human clinical sample.</title>
        <authorList>
            <person name="Allen-Vercoe E."/>
            <person name="Daigneault M.C."/>
            <person name="Vancuren S.J."/>
            <person name="Cochrane K."/>
            <person name="O'Neal L.L."/>
            <person name="Sankaranarayanan K."/>
            <person name="Lawson P.A."/>
        </authorList>
    </citation>
    <scope>NUCLEOTIDE SEQUENCE</scope>
    <source>
        <strain evidence="5">CC70A</strain>
    </source>
</reference>
<evidence type="ECO:0000259" key="4">
    <source>
        <dbReference type="SMART" id="SM00822"/>
    </source>
</evidence>
<accession>A0AA42DNR3</accession>
<comment type="caution">
    <text evidence="5">The sequence shown here is derived from an EMBL/GenBank/DDBJ whole genome shotgun (WGS) entry which is preliminary data.</text>
</comment>
<dbReference type="EC" id="1.1.1.100" evidence="5"/>
<dbReference type="GO" id="GO:0004316">
    <property type="term" value="F:3-oxoacyl-[acyl-carrier-protein] reductase (NADPH) activity"/>
    <property type="evidence" value="ECO:0007669"/>
    <property type="project" value="UniProtKB-EC"/>
</dbReference>
<dbReference type="NCBIfam" id="NF009466">
    <property type="entry name" value="PRK12826.1-2"/>
    <property type="match status" value="1"/>
</dbReference>
<keyword evidence="3" id="KW-0753">Steroid metabolism</keyword>
<sequence length="259" mass="27859">MESNQIQSPCSLPNYKEEVVLVTGSSRGIGRAIATHFAQLGARVVLNGASNQQALIDTHTELASSGYNVTSFLGDISNYQVAEELFAHCHEVFRSYPTILINNAGISHVGLFTDTPPDLWQKVITTNLNSAYNCCHLATPHMIASHKGCIINISSIWGNVGASCEVAYSTSKSALNGFTKALAKELGPSNIRVNAIACGWIDTEMNAHFTEDDRNAFIDEVPLCRTGQADEVAQTCLYLVSNAASYMTGQILTLDGGLL</sequence>
<evidence type="ECO:0000256" key="3">
    <source>
        <dbReference type="ARBA" id="ARBA00023221"/>
    </source>
</evidence>
<dbReference type="InterPro" id="IPR057326">
    <property type="entry name" value="KR_dom"/>
</dbReference>
<evidence type="ECO:0000313" key="5">
    <source>
        <dbReference type="EMBL" id="MDA3732252.1"/>
    </source>
</evidence>
<name>A0AA42DNR3_9FIRM</name>
<keyword evidence="2 5" id="KW-0560">Oxidoreductase</keyword>
<dbReference type="SUPFAM" id="SSF51735">
    <property type="entry name" value="NAD(P)-binding Rossmann-fold domains"/>
    <property type="match status" value="1"/>
</dbReference>
<dbReference type="PANTHER" id="PTHR42879">
    <property type="entry name" value="3-OXOACYL-(ACYL-CARRIER-PROTEIN) REDUCTASE"/>
    <property type="match status" value="1"/>
</dbReference>
<dbReference type="FunFam" id="3.40.50.720:FF:000173">
    <property type="entry name" value="3-oxoacyl-[acyl-carrier protein] reductase"/>
    <property type="match status" value="1"/>
</dbReference>
<dbReference type="RefSeq" id="WP_271012485.1">
    <property type="nucleotide sequence ID" value="NZ_JAQIFT010000046.1"/>
</dbReference>
<dbReference type="EMBL" id="JAQIFT010000046">
    <property type="protein sequence ID" value="MDA3732252.1"/>
    <property type="molecule type" value="Genomic_DNA"/>
</dbReference>
<dbReference type="InterPro" id="IPR020904">
    <property type="entry name" value="Sc_DH/Rdtase_CS"/>
</dbReference>
<evidence type="ECO:0000256" key="2">
    <source>
        <dbReference type="ARBA" id="ARBA00023002"/>
    </source>
</evidence>
<organism evidence="5 6">
    <name type="scientific">Holtiella tumoricola</name>
    <dbReference type="NCBI Taxonomy" id="3018743"/>
    <lineage>
        <taxon>Bacteria</taxon>
        <taxon>Bacillati</taxon>
        <taxon>Bacillota</taxon>
        <taxon>Clostridia</taxon>
        <taxon>Lachnospirales</taxon>
        <taxon>Cellulosilyticaceae</taxon>
        <taxon>Holtiella</taxon>
    </lineage>
</organism>
<dbReference type="Proteomes" id="UP001169242">
    <property type="component" value="Unassembled WGS sequence"/>
</dbReference>
<protein>
    <submittedName>
        <fullName evidence="5">3-oxoacyl-ACP reductase FabG</fullName>
        <ecNumber evidence="5">1.1.1.100</ecNumber>
    </submittedName>
</protein>
<dbReference type="InterPro" id="IPR036291">
    <property type="entry name" value="NAD(P)-bd_dom_sf"/>
</dbReference>
<dbReference type="InterPro" id="IPR050259">
    <property type="entry name" value="SDR"/>
</dbReference>
<dbReference type="PANTHER" id="PTHR42879:SF2">
    <property type="entry name" value="3-OXOACYL-[ACYL-CARRIER-PROTEIN] REDUCTASE FABG"/>
    <property type="match status" value="1"/>
</dbReference>
<dbReference type="PROSITE" id="PS00061">
    <property type="entry name" value="ADH_SHORT"/>
    <property type="match status" value="1"/>
</dbReference>
<evidence type="ECO:0000256" key="1">
    <source>
        <dbReference type="ARBA" id="ARBA00006484"/>
    </source>
</evidence>
<feature type="domain" description="Ketoreductase" evidence="4">
    <location>
        <begin position="18"/>
        <end position="203"/>
    </location>
</feature>
<proteinExistence type="inferred from homology"/>
<dbReference type="GO" id="GO:0032787">
    <property type="term" value="P:monocarboxylic acid metabolic process"/>
    <property type="evidence" value="ECO:0007669"/>
    <property type="project" value="UniProtKB-ARBA"/>
</dbReference>
<dbReference type="AlphaFoldDB" id="A0AA42DNR3"/>
<dbReference type="PRINTS" id="PR00080">
    <property type="entry name" value="SDRFAMILY"/>
</dbReference>
<keyword evidence="6" id="KW-1185">Reference proteome</keyword>
<dbReference type="Pfam" id="PF13561">
    <property type="entry name" value="adh_short_C2"/>
    <property type="match status" value="1"/>
</dbReference>